<keyword evidence="2" id="KW-1185">Reference proteome</keyword>
<feature type="coiled-coil region" evidence="1">
    <location>
        <begin position="2"/>
        <end position="152"/>
    </location>
</feature>
<proteinExistence type="predicted"/>
<sequence length="414" mass="48443">MLEHLKQEIEEARDRIQHMECANFELERELKETKRESAIAESRMNETEDKLSKLTDEKRNLLKEKQMEMDRILETSLNTENQLKSQISEMESQLHSVRVNLSEREEELTVAKDEARKCRTELEHAKLAMSEMEAVDKEVQALKQQLDMEKASLESEWTEVRSMLVEKERELALMNSRQEQTPSPTVSADELSHRVQQLEDSVTQMNAIIKQQNEKIEADKRPAEWSKVLRGIFMLVEKETSTDENELERAVNAVRLENEQLRLQMNALAKLCEEKDMEKIRDEIKPILDPKDMDATKQDTVEQKIELTGEVEHVKLDDSMRERYQMVLAKIESARNEIVRLRGDVARADEERNIADERLQQMIEEQRRAKVIDKQNEEKCTVLLSEFEAAIADTGEIQRIVRKLGEEKEELIVE</sequence>
<feature type="coiled-coil region" evidence="1">
    <location>
        <begin position="244"/>
        <end position="278"/>
    </location>
</feature>
<feature type="coiled-coil region" evidence="1">
    <location>
        <begin position="331"/>
        <end position="365"/>
    </location>
</feature>
<name>A0A914R975_PAREQ</name>
<protein>
    <submittedName>
        <fullName evidence="3">Uncharacterized protein</fullName>
    </submittedName>
</protein>
<organism evidence="2 3">
    <name type="scientific">Parascaris equorum</name>
    <name type="common">Equine roundworm</name>
    <dbReference type="NCBI Taxonomy" id="6256"/>
    <lineage>
        <taxon>Eukaryota</taxon>
        <taxon>Metazoa</taxon>
        <taxon>Ecdysozoa</taxon>
        <taxon>Nematoda</taxon>
        <taxon>Chromadorea</taxon>
        <taxon>Rhabditida</taxon>
        <taxon>Spirurina</taxon>
        <taxon>Ascaridomorpha</taxon>
        <taxon>Ascaridoidea</taxon>
        <taxon>Ascarididae</taxon>
        <taxon>Parascaris</taxon>
    </lineage>
</organism>
<feature type="coiled-coil region" evidence="1">
    <location>
        <begin position="188"/>
        <end position="215"/>
    </location>
</feature>
<dbReference type="WBParaSite" id="PEQ_0000301201-mRNA-1">
    <property type="protein sequence ID" value="PEQ_0000301201-mRNA-1"/>
    <property type="gene ID" value="PEQ_0000301201"/>
</dbReference>
<dbReference type="Proteomes" id="UP000887564">
    <property type="component" value="Unplaced"/>
</dbReference>
<keyword evidence="1" id="KW-0175">Coiled coil</keyword>
<evidence type="ECO:0000313" key="2">
    <source>
        <dbReference type="Proteomes" id="UP000887564"/>
    </source>
</evidence>
<evidence type="ECO:0000313" key="3">
    <source>
        <dbReference type="WBParaSite" id="PEQ_0000301201-mRNA-1"/>
    </source>
</evidence>
<evidence type="ECO:0000256" key="1">
    <source>
        <dbReference type="SAM" id="Coils"/>
    </source>
</evidence>
<dbReference type="AlphaFoldDB" id="A0A914R975"/>
<accession>A0A914R975</accession>
<reference evidence="3" key="1">
    <citation type="submission" date="2022-11" db="UniProtKB">
        <authorList>
            <consortium name="WormBaseParasite"/>
        </authorList>
    </citation>
    <scope>IDENTIFICATION</scope>
</reference>